<keyword evidence="3" id="KW-0472">Membrane</keyword>
<feature type="transmembrane region" description="Helical" evidence="3">
    <location>
        <begin position="65"/>
        <end position="84"/>
    </location>
</feature>
<dbReference type="AlphaFoldDB" id="A0A8E2JCM3"/>
<proteinExistence type="inferred from homology"/>
<name>A0A8E2JCM3_9PEZI</name>
<dbReference type="OrthoDB" id="6499973at2759"/>
<protein>
    <submittedName>
        <fullName evidence="4">MFS general substrate transporter</fullName>
    </submittedName>
</protein>
<feature type="transmembrane region" description="Helical" evidence="3">
    <location>
        <begin position="155"/>
        <end position="181"/>
    </location>
</feature>
<reference evidence="4 5" key="1">
    <citation type="journal article" date="2016" name="Nat. Commun.">
        <title>Ectomycorrhizal ecology is imprinted in the genome of the dominant symbiotic fungus Cenococcum geophilum.</title>
        <authorList>
            <consortium name="DOE Joint Genome Institute"/>
            <person name="Peter M."/>
            <person name="Kohler A."/>
            <person name="Ohm R.A."/>
            <person name="Kuo A."/>
            <person name="Krutzmann J."/>
            <person name="Morin E."/>
            <person name="Arend M."/>
            <person name="Barry K.W."/>
            <person name="Binder M."/>
            <person name="Choi C."/>
            <person name="Clum A."/>
            <person name="Copeland A."/>
            <person name="Grisel N."/>
            <person name="Haridas S."/>
            <person name="Kipfer T."/>
            <person name="LaButti K."/>
            <person name="Lindquist E."/>
            <person name="Lipzen A."/>
            <person name="Maire R."/>
            <person name="Meier B."/>
            <person name="Mihaltcheva S."/>
            <person name="Molinier V."/>
            <person name="Murat C."/>
            <person name="Poggeler S."/>
            <person name="Quandt C.A."/>
            <person name="Sperisen C."/>
            <person name="Tritt A."/>
            <person name="Tisserant E."/>
            <person name="Crous P.W."/>
            <person name="Henrissat B."/>
            <person name="Nehls U."/>
            <person name="Egli S."/>
            <person name="Spatafora J.W."/>
            <person name="Grigoriev I.V."/>
            <person name="Martin F.M."/>
        </authorList>
    </citation>
    <scope>NUCLEOTIDE SEQUENCE [LARGE SCALE GENOMIC DNA]</scope>
    <source>
        <strain evidence="4 5">CBS 459.81</strain>
    </source>
</reference>
<dbReference type="SUPFAM" id="SSF103473">
    <property type="entry name" value="MFS general substrate transporter"/>
    <property type="match status" value="1"/>
</dbReference>
<dbReference type="EMBL" id="KV745109">
    <property type="protein sequence ID" value="OCK77675.1"/>
    <property type="molecule type" value="Genomic_DNA"/>
</dbReference>
<organism evidence="4 5">
    <name type="scientific">Lepidopterella palustris CBS 459.81</name>
    <dbReference type="NCBI Taxonomy" id="1314670"/>
    <lineage>
        <taxon>Eukaryota</taxon>
        <taxon>Fungi</taxon>
        <taxon>Dikarya</taxon>
        <taxon>Ascomycota</taxon>
        <taxon>Pezizomycotina</taxon>
        <taxon>Dothideomycetes</taxon>
        <taxon>Pleosporomycetidae</taxon>
        <taxon>Mytilinidiales</taxon>
        <taxon>Argynnaceae</taxon>
        <taxon>Lepidopterella</taxon>
    </lineage>
</organism>
<dbReference type="Gene3D" id="1.20.1250.20">
    <property type="entry name" value="MFS general substrate transporter like domains"/>
    <property type="match status" value="2"/>
</dbReference>
<comment type="similarity">
    <text evidence="2">Belongs to the major facilitator superfamily. Monocarboxylate porter (TC 2.A.1.13) family.</text>
</comment>
<gene>
    <name evidence="4" type="ORF">K432DRAFT_436396</name>
</gene>
<evidence type="ECO:0000313" key="4">
    <source>
        <dbReference type="EMBL" id="OCK77675.1"/>
    </source>
</evidence>
<feature type="transmembrane region" description="Helical" evidence="3">
    <location>
        <begin position="104"/>
        <end position="123"/>
    </location>
</feature>
<keyword evidence="3" id="KW-0812">Transmembrane</keyword>
<feature type="transmembrane region" description="Helical" evidence="3">
    <location>
        <begin position="193"/>
        <end position="214"/>
    </location>
</feature>
<evidence type="ECO:0000313" key="5">
    <source>
        <dbReference type="Proteomes" id="UP000250266"/>
    </source>
</evidence>
<feature type="transmembrane region" description="Helical" evidence="3">
    <location>
        <begin position="220"/>
        <end position="245"/>
    </location>
</feature>
<accession>A0A8E2JCM3</accession>
<dbReference type="InterPro" id="IPR050327">
    <property type="entry name" value="Proton-linked_MCT"/>
</dbReference>
<dbReference type="PANTHER" id="PTHR11360:SF130">
    <property type="entry name" value="MAJOR FACILITATOR SUPERFAMILY (MFS) PROFILE DOMAIN-CONTAINING PROTEIN-RELATED"/>
    <property type="match status" value="1"/>
</dbReference>
<sequence length="457" mass="49581">MGRAVWPPTHGNRISVAQRDVESGEQRPQVELAQFDNEARVPQSRVSLPSRPLSEPPNGGSQARAHALAGVCVIFNCWGVNLAFGVFQEYYSNWLLWKHSQSQVAWIGSVQLALIFLLAVPVGKIFDAGIFRMVFIPGAMIMISGQFLLCMCDQWWSLFLVQGIMMGIGMGMVFMSGTLCLMTYWKDNLSAAMGLGAAGAPIGGIVYTLVARALLRYKSFKVTCLVMGAIMAVTMIPPVIIYKPYPGRAKGTKQIIDWGIFGEPSYMLMTMGMFFSFLGLYFGFYYIIVYGTDVLGMFPMEASNLLIAMLGANIVGRIVPICISVRCLGPLNTLIPCLFFSSMLMYMWMGTSNRHALYVIACVYGFTAAGVQSLFTPTISAFGVHGSPTMGVRMGVAMMAIGVAALIGAPIGGKLLGLSGQTPFYFAQVFAGTALMIGFVCVTASRLLKVGWGPEKI</sequence>
<evidence type="ECO:0000256" key="1">
    <source>
        <dbReference type="ARBA" id="ARBA00004141"/>
    </source>
</evidence>
<feature type="transmembrane region" description="Helical" evidence="3">
    <location>
        <begin position="294"/>
        <end position="315"/>
    </location>
</feature>
<evidence type="ECO:0000256" key="3">
    <source>
        <dbReference type="SAM" id="Phobius"/>
    </source>
</evidence>
<feature type="transmembrane region" description="Helical" evidence="3">
    <location>
        <begin position="130"/>
        <end position="149"/>
    </location>
</feature>
<dbReference type="Pfam" id="PF07690">
    <property type="entry name" value="MFS_1"/>
    <property type="match status" value="1"/>
</dbReference>
<feature type="transmembrane region" description="Helical" evidence="3">
    <location>
        <begin position="266"/>
        <end position="288"/>
    </location>
</feature>
<dbReference type="InterPro" id="IPR036259">
    <property type="entry name" value="MFS_trans_sf"/>
</dbReference>
<comment type="subcellular location">
    <subcellularLocation>
        <location evidence="1">Membrane</location>
        <topology evidence="1">Multi-pass membrane protein</topology>
    </subcellularLocation>
</comment>
<feature type="transmembrane region" description="Helical" evidence="3">
    <location>
        <begin position="425"/>
        <end position="448"/>
    </location>
</feature>
<feature type="transmembrane region" description="Helical" evidence="3">
    <location>
        <begin position="327"/>
        <end position="349"/>
    </location>
</feature>
<dbReference type="GO" id="GO:0022857">
    <property type="term" value="F:transmembrane transporter activity"/>
    <property type="evidence" value="ECO:0007669"/>
    <property type="project" value="InterPro"/>
</dbReference>
<keyword evidence="5" id="KW-1185">Reference proteome</keyword>
<evidence type="ECO:0000256" key="2">
    <source>
        <dbReference type="ARBA" id="ARBA00006727"/>
    </source>
</evidence>
<feature type="transmembrane region" description="Helical" evidence="3">
    <location>
        <begin position="355"/>
        <end position="375"/>
    </location>
</feature>
<dbReference type="InterPro" id="IPR011701">
    <property type="entry name" value="MFS"/>
</dbReference>
<feature type="transmembrane region" description="Helical" evidence="3">
    <location>
        <begin position="396"/>
        <end position="413"/>
    </location>
</feature>
<dbReference type="GO" id="GO:0016020">
    <property type="term" value="C:membrane"/>
    <property type="evidence" value="ECO:0007669"/>
    <property type="project" value="UniProtKB-SubCell"/>
</dbReference>
<dbReference type="Proteomes" id="UP000250266">
    <property type="component" value="Unassembled WGS sequence"/>
</dbReference>
<keyword evidence="3" id="KW-1133">Transmembrane helix</keyword>
<dbReference type="PANTHER" id="PTHR11360">
    <property type="entry name" value="MONOCARBOXYLATE TRANSPORTER"/>
    <property type="match status" value="1"/>
</dbReference>